<dbReference type="InterPro" id="IPR012347">
    <property type="entry name" value="Ferritin-like"/>
</dbReference>
<protein>
    <submittedName>
        <fullName evidence="2">DUF4142 domain-containing protein</fullName>
    </submittedName>
</protein>
<sequence length="204" mass="22541">MRHVANALLLVGMLWAAQGQARDKTMDFRGMKFSTDPKQFVERMLYLHGEIIDEGKLAQRSSQSQQVKELSETLVKTHQSFDDRLKTHLKEQKLQAGTFKPKTDEERSTVAFEKSTETKLKTLSGEAFDQAFLAAQVSDHDRLLLTVLAGQQMFSGQPLAAVLAEMQPELLKLRERSYQLLGEQAASLGTGGAGTGTGGEDGKK</sequence>
<accession>A0ABT4AKP2</accession>
<dbReference type="EMBL" id="JAPNKA010000001">
    <property type="protein sequence ID" value="MCY1082272.1"/>
    <property type="molecule type" value="Genomic_DNA"/>
</dbReference>
<keyword evidence="3" id="KW-1185">Reference proteome</keyword>
<reference evidence="2 3" key="1">
    <citation type="submission" date="2022-11" db="EMBL/GenBank/DDBJ databases">
        <title>Minimal conservation of predation-associated metabolite biosynthetic gene clusters underscores biosynthetic potential of Myxococcota including descriptions for ten novel species: Archangium lansinium sp. nov., Myxococcus landrumus sp. nov., Nannocystis bai.</title>
        <authorList>
            <person name="Ahearne A."/>
            <person name="Stevens C."/>
            <person name="Phillips K."/>
        </authorList>
    </citation>
    <scope>NUCLEOTIDE SEQUENCE [LARGE SCALE GENOMIC DNA]</scope>
    <source>
        <strain evidence="2 3">MIWBW</strain>
    </source>
</reference>
<gene>
    <name evidence="2" type="ORF">OV287_48290</name>
</gene>
<name>A0ABT4AKP2_9BACT</name>
<dbReference type="Proteomes" id="UP001207654">
    <property type="component" value="Unassembled WGS sequence"/>
</dbReference>
<dbReference type="PANTHER" id="PTHR38593:SF1">
    <property type="entry name" value="BLR2558 PROTEIN"/>
    <property type="match status" value="1"/>
</dbReference>
<dbReference type="InterPro" id="IPR025419">
    <property type="entry name" value="DUF4142"/>
</dbReference>
<organism evidence="2 3">
    <name type="scientific">Archangium lansingense</name>
    <dbReference type="NCBI Taxonomy" id="2995310"/>
    <lineage>
        <taxon>Bacteria</taxon>
        <taxon>Pseudomonadati</taxon>
        <taxon>Myxococcota</taxon>
        <taxon>Myxococcia</taxon>
        <taxon>Myxococcales</taxon>
        <taxon>Cystobacterineae</taxon>
        <taxon>Archangiaceae</taxon>
        <taxon>Archangium</taxon>
    </lineage>
</organism>
<dbReference type="RefSeq" id="WP_267540847.1">
    <property type="nucleotide sequence ID" value="NZ_JAPNKA010000001.1"/>
</dbReference>
<dbReference type="Pfam" id="PF13628">
    <property type="entry name" value="DUF4142"/>
    <property type="match status" value="1"/>
</dbReference>
<feature type="domain" description="DUF4142" evidence="1">
    <location>
        <begin position="48"/>
        <end position="175"/>
    </location>
</feature>
<proteinExistence type="predicted"/>
<evidence type="ECO:0000259" key="1">
    <source>
        <dbReference type="Pfam" id="PF13628"/>
    </source>
</evidence>
<comment type="caution">
    <text evidence="2">The sequence shown here is derived from an EMBL/GenBank/DDBJ whole genome shotgun (WGS) entry which is preliminary data.</text>
</comment>
<evidence type="ECO:0000313" key="2">
    <source>
        <dbReference type="EMBL" id="MCY1082272.1"/>
    </source>
</evidence>
<dbReference type="PANTHER" id="PTHR38593">
    <property type="entry name" value="BLR2558 PROTEIN"/>
    <property type="match status" value="1"/>
</dbReference>
<evidence type="ECO:0000313" key="3">
    <source>
        <dbReference type="Proteomes" id="UP001207654"/>
    </source>
</evidence>
<dbReference type="Gene3D" id="1.20.1260.10">
    <property type="match status" value="1"/>
</dbReference>